<dbReference type="OrthoDB" id="10263782at2759"/>
<evidence type="ECO:0000313" key="2">
    <source>
        <dbReference type="Proteomes" id="UP001165065"/>
    </source>
</evidence>
<accession>A0A9W7FYT0</accession>
<dbReference type="InterPro" id="IPR019362">
    <property type="entry name" value="MMADHC"/>
</dbReference>
<dbReference type="PANTHER" id="PTHR13192">
    <property type="entry name" value="MY011 PROTEIN"/>
    <property type="match status" value="1"/>
</dbReference>
<organism evidence="1 2">
    <name type="scientific">Triparma columacea</name>
    <dbReference type="NCBI Taxonomy" id="722753"/>
    <lineage>
        <taxon>Eukaryota</taxon>
        <taxon>Sar</taxon>
        <taxon>Stramenopiles</taxon>
        <taxon>Ochrophyta</taxon>
        <taxon>Bolidophyceae</taxon>
        <taxon>Parmales</taxon>
        <taxon>Triparmaceae</taxon>
        <taxon>Triparma</taxon>
    </lineage>
</organism>
<comment type="caution">
    <text evidence="1">The sequence shown here is derived from an EMBL/GenBank/DDBJ whole genome shotgun (WGS) entry which is preliminary data.</text>
</comment>
<proteinExistence type="predicted"/>
<sequence length="200" mass="21994">MLTKTKSRGRIMSSSIIKPFLVSLPSPPNHTHESSLNVLELSLHVPPKSLCRDLALVFGSVENLYLIPTTQPSLCGSLLSWNDETAKEKDRLLEVFFFFCNELLSPIVDQVNAEVGAEKPLSIDWIDPCSGLPMKTQTQVIYDEVASHSALLKYTVSSAGGCKVMLHDRWGEGGYPATLVFSGTEDQARKALAIVRDKFG</sequence>
<dbReference type="PANTHER" id="PTHR13192:SF3">
    <property type="entry name" value="COBALAMIN TRAFFICKING PROTEIN CBLD"/>
    <property type="match status" value="1"/>
</dbReference>
<evidence type="ECO:0000313" key="1">
    <source>
        <dbReference type="EMBL" id="GMI28122.1"/>
    </source>
</evidence>
<name>A0A9W7FYT0_9STRA</name>
<keyword evidence="2" id="KW-1185">Reference proteome</keyword>
<dbReference type="EMBL" id="BRYA01000657">
    <property type="protein sequence ID" value="GMI28122.1"/>
    <property type="molecule type" value="Genomic_DNA"/>
</dbReference>
<dbReference type="Proteomes" id="UP001165065">
    <property type="component" value="Unassembled WGS sequence"/>
</dbReference>
<protein>
    <submittedName>
        <fullName evidence="1">Uncharacterized protein</fullName>
    </submittedName>
</protein>
<dbReference type="AlphaFoldDB" id="A0A9W7FYT0"/>
<dbReference type="GO" id="GO:0009235">
    <property type="term" value="P:cobalamin metabolic process"/>
    <property type="evidence" value="ECO:0007669"/>
    <property type="project" value="InterPro"/>
</dbReference>
<gene>
    <name evidence="1" type="ORF">TrCOL_g12242</name>
</gene>
<reference evidence="2" key="1">
    <citation type="journal article" date="2023" name="Commun. Biol.">
        <title>Genome analysis of Parmales, the sister group of diatoms, reveals the evolutionary specialization of diatoms from phago-mixotrophs to photoautotrophs.</title>
        <authorList>
            <person name="Ban H."/>
            <person name="Sato S."/>
            <person name="Yoshikawa S."/>
            <person name="Yamada K."/>
            <person name="Nakamura Y."/>
            <person name="Ichinomiya M."/>
            <person name="Sato N."/>
            <person name="Blanc-Mathieu R."/>
            <person name="Endo H."/>
            <person name="Kuwata A."/>
            <person name="Ogata H."/>
        </authorList>
    </citation>
    <scope>NUCLEOTIDE SEQUENCE [LARGE SCALE GENOMIC DNA]</scope>
</reference>